<protein>
    <submittedName>
        <fullName evidence="1">Uncharacterized protein</fullName>
    </submittedName>
</protein>
<proteinExistence type="predicted"/>
<gene>
    <name evidence="1" type="ORF">EXN66_Car004946</name>
</gene>
<name>A0A6G1PGK3_CHAAH</name>
<reference evidence="2" key="2">
    <citation type="submission" date="2019-02" db="EMBL/GenBank/DDBJ databases">
        <title>Opniocepnalus argus Var Kimnra genome.</title>
        <authorList>
            <person name="Zhou C."/>
            <person name="Xiao S."/>
        </authorList>
    </citation>
    <scope>NUCLEOTIDE SEQUENCE [LARGE SCALE GENOMIC DNA]</scope>
</reference>
<keyword evidence="2" id="KW-1185">Reference proteome</keyword>
<dbReference type="EMBL" id="CM015715">
    <property type="protein sequence ID" value="KAF3689274.1"/>
    <property type="molecule type" value="Genomic_DNA"/>
</dbReference>
<reference evidence="1 2" key="1">
    <citation type="submission" date="2019-02" db="EMBL/GenBank/DDBJ databases">
        <title>Opniocepnalus argus genome.</title>
        <authorList>
            <person name="Zhou C."/>
            <person name="Xiao S."/>
        </authorList>
    </citation>
    <scope>NUCLEOTIDE SEQUENCE [LARGE SCALE GENOMIC DNA]</scope>
    <source>
        <strain evidence="1">OARG1902GOOAL</strain>
        <tissue evidence="1">Muscle</tissue>
    </source>
</reference>
<evidence type="ECO:0000313" key="1">
    <source>
        <dbReference type="EMBL" id="KAF3689274.1"/>
    </source>
</evidence>
<dbReference type="AlphaFoldDB" id="A0A6G1PGK3"/>
<accession>A0A6G1PGK3</accession>
<dbReference type="Proteomes" id="UP000503349">
    <property type="component" value="Chromosome 4"/>
</dbReference>
<organism evidence="1 2">
    <name type="scientific">Channa argus</name>
    <name type="common">Northern snakehead</name>
    <name type="synonym">Ophicephalus argus</name>
    <dbReference type="NCBI Taxonomy" id="215402"/>
    <lineage>
        <taxon>Eukaryota</taxon>
        <taxon>Metazoa</taxon>
        <taxon>Chordata</taxon>
        <taxon>Craniata</taxon>
        <taxon>Vertebrata</taxon>
        <taxon>Euteleostomi</taxon>
        <taxon>Actinopterygii</taxon>
        <taxon>Neopterygii</taxon>
        <taxon>Teleostei</taxon>
        <taxon>Neoteleostei</taxon>
        <taxon>Acanthomorphata</taxon>
        <taxon>Anabantaria</taxon>
        <taxon>Anabantiformes</taxon>
        <taxon>Channoidei</taxon>
        <taxon>Channidae</taxon>
        <taxon>Channa</taxon>
    </lineage>
</organism>
<sequence length="73" mass="8069">MLLSRLPLLSSVKHFLISETQCQTTFCMFTTEGLSSNGASPGVRLLNKSSCQIKQGIVYSGLYFTSLQFCEIN</sequence>
<evidence type="ECO:0000313" key="2">
    <source>
        <dbReference type="Proteomes" id="UP000503349"/>
    </source>
</evidence>